<evidence type="ECO:0000313" key="2">
    <source>
        <dbReference type="Proteomes" id="UP000051934"/>
    </source>
</evidence>
<gene>
    <name evidence="1" type="ORF">ABR69_03060</name>
</gene>
<comment type="caution">
    <text evidence="1">The sequence shown here is derived from an EMBL/GenBank/DDBJ whole genome shotgun (WGS) entry which is preliminary data.</text>
</comment>
<name>A0A0R2S9Z7_9GAMM</name>
<dbReference type="EMBL" id="LIBB01000388">
    <property type="protein sequence ID" value="KRO70130.1"/>
    <property type="molecule type" value="Genomic_DNA"/>
</dbReference>
<reference evidence="1 2" key="1">
    <citation type="submission" date="2015-10" db="EMBL/GenBank/DDBJ databases">
        <title>Metagenome-Assembled Genomes uncover a global brackish microbiome.</title>
        <authorList>
            <person name="Hugerth L.W."/>
            <person name="Larsson J."/>
            <person name="Alneberg J."/>
            <person name="Lindh M.V."/>
            <person name="Legrand C."/>
            <person name="Pinhassi J."/>
            <person name="Andersson A.F."/>
        </authorList>
    </citation>
    <scope>NUCLEOTIDE SEQUENCE [LARGE SCALE GENOMIC DNA]</scope>
    <source>
        <strain evidence="1">BACL4 MAG-120507-bin80</strain>
    </source>
</reference>
<dbReference type="AlphaFoldDB" id="A0A0R2S9Z7"/>
<sequence>MTDYLSGNLQAYSPGTALYDRSLTVYGIKIVAGAEVSGNKAVPDDWVYKTARVVQLLLDPAGEGINSSAQENAIKILKGESGTFHAGLPTVQRTLYGSSDSYDLSPLQKPEAWPGLDEHNDRHVSNDMVWYRNVSSPNPPEGKNDIGEILEHVLHTIQVLGIRGAIDGSLEALNGGNQSSEIYKAMNEAVENGIYGLEGYGGSLDRDLEFTSKVITKEYMYLLTFAMWEYNEFWDDGTLSPEWSDDALTPESVLATNPLGHALFTKYIAPIVSKPEKAILLDIFQDNDQGAHGYVADTLEKNTISIVVDEGVVSDSAITVSDLVEERIINGDKVISHTIEYGGQDYKYDDVKDLVMIFLRNDDFTPVFQNEIAESFPDYSEVTYSEVISLVGLGGVSDTILQVASTDGYFVV</sequence>
<organism evidence="1 2">
    <name type="scientific">OM182 bacterium BACL3 MAG-120507-bin80</name>
    <dbReference type="NCBI Taxonomy" id="1655577"/>
    <lineage>
        <taxon>Bacteria</taxon>
        <taxon>Pseudomonadati</taxon>
        <taxon>Pseudomonadota</taxon>
        <taxon>Gammaproteobacteria</taxon>
        <taxon>OMG group</taxon>
        <taxon>OM182 clade</taxon>
    </lineage>
</organism>
<accession>A0A0R2S9Z7</accession>
<evidence type="ECO:0000313" key="1">
    <source>
        <dbReference type="EMBL" id="KRO70130.1"/>
    </source>
</evidence>
<protein>
    <submittedName>
        <fullName evidence="1">Uncharacterized protein</fullName>
    </submittedName>
</protein>
<dbReference type="Proteomes" id="UP000051934">
    <property type="component" value="Unassembled WGS sequence"/>
</dbReference>
<proteinExistence type="predicted"/>